<dbReference type="EMBL" id="LSTR01000026">
    <property type="protein sequence ID" value="OAH45315.1"/>
    <property type="molecule type" value="Genomic_DNA"/>
</dbReference>
<reference evidence="3 5" key="1">
    <citation type="submission" date="2016-02" db="EMBL/GenBank/DDBJ databases">
        <authorList>
            <person name="Wen L."/>
            <person name="He K."/>
            <person name="Yang H."/>
        </authorList>
    </citation>
    <scope>NUCLEOTIDE SEQUENCE [LARGE SCALE GENOMIC DNA]</scope>
    <source>
        <strain evidence="3 5">CD09_2</strain>
    </source>
</reference>
<feature type="transmembrane region" description="Helical" evidence="1">
    <location>
        <begin position="361"/>
        <end position="385"/>
    </location>
</feature>
<dbReference type="RefSeq" id="WP_017500531.1">
    <property type="nucleotide sequence ID" value="NZ_CAIGKD010000009.1"/>
</dbReference>
<proteinExistence type="predicted"/>
<reference evidence="2 6" key="3">
    <citation type="submission" date="2018-10" db="EMBL/GenBank/DDBJ databases">
        <title>Characterization and genome analysis of a novel bacterium Sphingobium yanoikuyae SJTF8 capable of degrading PAHs.</title>
        <authorList>
            <person name="Yin C."/>
            <person name="Xiong W."/>
            <person name="Liang R."/>
        </authorList>
    </citation>
    <scope>NUCLEOTIDE SEQUENCE [LARGE SCALE GENOMIC DNA]</scope>
    <source>
        <strain evidence="2 6">SJTF8</strain>
    </source>
</reference>
<keyword evidence="1" id="KW-0812">Transmembrane</keyword>
<organism evidence="3 5">
    <name type="scientific">Sphingobium yanoikuyae</name>
    <name type="common">Sphingomonas yanoikuyae</name>
    <dbReference type="NCBI Taxonomy" id="13690"/>
    <lineage>
        <taxon>Bacteria</taxon>
        <taxon>Pseudomonadati</taxon>
        <taxon>Pseudomonadota</taxon>
        <taxon>Alphaproteobacteria</taxon>
        <taxon>Sphingomonadales</taxon>
        <taxon>Sphingomonadaceae</taxon>
        <taxon>Sphingobium</taxon>
    </lineage>
</organism>
<dbReference type="Proteomes" id="UP000280708">
    <property type="component" value="Chromosome"/>
</dbReference>
<evidence type="ECO:0000313" key="6">
    <source>
        <dbReference type="Proteomes" id="UP000280708"/>
    </source>
</evidence>
<evidence type="ECO:0000256" key="1">
    <source>
        <dbReference type="SAM" id="Phobius"/>
    </source>
</evidence>
<feature type="transmembrane region" description="Helical" evidence="1">
    <location>
        <begin position="292"/>
        <end position="314"/>
    </location>
</feature>
<keyword evidence="1" id="KW-1133">Transmembrane helix</keyword>
<name>A0A085K2L9_SPHYA</name>
<dbReference type="PATRIC" id="fig|13690.11.peg.3600"/>
<reference evidence="4 7" key="2">
    <citation type="submission" date="2018-07" db="EMBL/GenBank/DDBJ databases">
        <title>Genomic and Epidemiologic Investigation of an Indolent Hospital Outbreak.</title>
        <authorList>
            <person name="Johnson R.C."/>
            <person name="Deming C."/>
            <person name="Conlan S."/>
            <person name="Zellmer C.J."/>
            <person name="Michelin A.V."/>
            <person name="Lee-Lin S."/>
            <person name="Thomas P.J."/>
            <person name="Park M."/>
            <person name="Weingarten R.A."/>
            <person name="Less J."/>
            <person name="Dekker J.P."/>
            <person name="Frank K.M."/>
            <person name="Musser K.A."/>
            <person name="Mcquiston J.R."/>
            <person name="Henderson D.K."/>
            <person name="Lau A.F."/>
            <person name="Palmore T.N."/>
            <person name="Segre J.A."/>
        </authorList>
    </citation>
    <scope>NUCLEOTIDE SEQUENCE [LARGE SCALE GENOMIC DNA]</scope>
    <source>
        <strain evidence="4 7">SK-NIH.Env6_1116</strain>
    </source>
</reference>
<evidence type="ECO:0008006" key="8">
    <source>
        <dbReference type="Google" id="ProtNLM"/>
    </source>
</evidence>
<evidence type="ECO:0000313" key="3">
    <source>
        <dbReference type="EMBL" id="OAH45315.1"/>
    </source>
</evidence>
<dbReference type="EMBL" id="CP033230">
    <property type="protein sequence ID" value="AYO80216.1"/>
    <property type="molecule type" value="Genomic_DNA"/>
</dbReference>
<dbReference type="EMBL" id="QRAL01000018">
    <property type="protein sequence ID" value="RSU55483.1"/>
    <property type="molecule type" value="Genomic_DNA"/>
</dbReference>
<protein>
    <recommendedName>
        <fullName evidence="8">Phage-related membrane protein</fullName>
    </recommendedName>
</protein>
<dbReference type="AlphaFoldDB" id="A0A085K2L9"/>
<evidence type="ECO:0000313" key="5">
    <source>
        <dbReference type="Proteomes" id="UP000077262"/>
    </source>
</evidence>
<sequence length="393" mass="43776">MIDVTFADLVEIYRATRFDDENGDVLTIKSDHMVAVLTAIMEIDTHYNDAQISVEDGYDLAVGAEVPVTIGRPNVAKMGLLVSTLDDLFKAPGAVLAEPQRYYIKKEHYASGDNPVPPKLLAYRAVLDVLKILRDSASLVDETMRQLIFIGKEKVVVPIQFGSMDLRGDVVGQAVRLTKLFEDELHLDEKRTILQTTLIEMVRSLRDKDRFGFLIRNLDRLANEVEKGYRLFTSSFSYSKIRNEVETARLDFVGKIHKTIVDIQGQLLGIPVATIVVVSQLKKVPASCGLEFWTNLGVLIGAIVFAVMLGIAGLNQWKTLNVIAKEVKRQSTRLSDDFALIADQFSDVFDDLHARIKWHRAALLVVGGVLSLGVIITAVAVWRLLPANGWQCL</sequence>
<evidence type="ECO:0000313" key="4">
    <source>
        <dbReference type="EMBL" id="RSU55483.1"/>
    </source>
</evidence>
<gene>
    <name evidence="3" type="ORF">AX777_07370</name>
    <name evidence="4" type="ORF">DAH51_16235</name>
    <name evidence="2" type="ORF">EBF16_27145</name>
</gene>
<evidence type="ECO:0000313" key="2">
    <source>
        <dbReference type="EMBL" id="AYO80216.1"/>
    </source>
</evidence>
<keyword evidence="1" id="KW-0472">Membrane</keyword>
<evidence type="ECO:0000313" key="7">
    <source>
        <dbReference type="Proteomes" id="UP000287401"/>
    </source>
</evidence>
<dbReference type="Proteomes" id="UP000287401">
    <property type="component" value="Unassembled WGS sequence"/>
</dbReference>
<accession>A0A085K2L9</accession>
<dbReference type="OrthoDB" id="7553681at2"/>
<dbReference type="Proteomes" id="UP000077262">
    <property type="component" value="Unassembled WGS sequence"/>
</dbReference>